<evidence type="ECO:0000259" key="13">
    <source>
        <dbReference type="Pfam" id="PF08345"/>
    </source>
</evidence>
<evidence type="ECO:0000256" key="10">
    <source>
        <dbReference type="SAM" id="MobiDB-lite"/>
    </source>
</evidence>
<dbReference type="InterPro" id="IPR013556">
    <property type="entry name" value="Flag_M-ring_C"/>
</dbReference>
<evidence type="ECO:0000256" key="4">
    <source>
        <dbReference type="ARBA" id="ARBA00022475"/>
    </source>
</evidence>
<evidence type="ECO:0000256" key="5">
    <source>
        <dbReference type="ARBA" id="ARBA00022692"/>
    </source>
</evidence>
<dbReference type="PANTHER" id="PTHR30046">
    <property type="entry name" value="FLAGELLAR M-RING PROTEIN"/>
    <property type="match status" value="1"/>
</dbReference>
<feature type="domain" description="Flagellar M-ring C-terminal" evidence="13">
    <location>
        <begin position="245"/>
        <end position="391"/>
    </location>
</feature>
<dbReference type="Proteomes" id="UP000250222">
    <property type="component" value="Unassembled WGS sequence"/>
</dbReference>
<keyword evidence="14" id="KW-0282">Flagellum</keyword>
<keyword evidence="7 11" id="KW-0472">Membrane</keyword>
<comment type="subcellular location">
    <subcellularLocation>
        <location evidence="1 9">Bacterial flagellum basal body</location>
    </subcellularLocation>
    <subcellularLocation>
        <location evidence="2">Cell membrane</location>
        <topology evidence="2">Multi-pass membrane protein</topology>
    </subcellularLocation>
</comment>
<dbReference type="GO" id="GO:0071973">
    <property type="term" value="P:bacterial-type flagellum-dependent cell motility"/>
    <property type="evidence" value="ECO:0007669"/>
    <property type="project" value="InterPro"/>
</dbReference>
<dbReference type="InterPro" id="IPR045851">
    <property type="entry name" value="AMP-bd_C_sf"/>
</dbReference>
<dbReference type="AlphaFoldDB" id="A0A2Y9C4B3"/>
<dbReference type="PRINTS" id="PR01009">
    <property type="entry name" value="FLGMRINGFLIF"/>
</dbReference>
<evidence type="ECO:0000256" key="8">
    <source>
        <dbReference type="ARBA" id="ARBA00023143"/>
    </source>
</evidence>
<dbReference type="NCBIfam" id="TIGR00206">
    <property type="entry name" value="fliF"/>
    <property type="match status" value="1"/>
</dbReference>
<dbReference type="OrthoDB" id="9807026at2"/>
<comment type="similarity">
    <text evidence="3 9">Belongs to the FliF family.</text>
</comment>
<dbReference type="RefSeq" id="WP_110851555.1">
    <property type="nucleotide sequence ID" value="NZ_QKLZ01000002.1"/>
</dbReference>
<dbReference type="Gene3D" id="3.30.300.30">
    <property type="match status" value="1"/>
</dbReference>
<dbReference type="GO" id="GO:0003774">
    <property type="term" value="F:cytoskeletal motor activity"/>
    <property type="evidence" value="ECO:0007669"/>
    <property type="project" value="InterPro"/>
</dbReference>
<dbReference type="InterPro" id="IPR000067">
    <property type="entry name" value="FlgMring_FliF"/>
</dbReference>
<dbReference type="Pfam" id="PF08345">
    <property type="entry name" value="YscJ_FliF_C"/>
    <property type="match status" value="1"/>
</dbReference>
<keyword evidence="15" id="KW-1185">Reference proteome</keyword>
<evidence type="ECO:0000256" key="7">
    <source>
        <dbReference type="ARBA" id="ARBA00023136"/>
    </source>
</evidence>
<organism evidence="14 15">
    <name type="scientific">Georgenia satyanarayanai</name>
    <dbReference type="NCBI Taxonomy" id="860221"/>
    <lineage>
        <taxon>Bacteria</taxon>
        <taxon>Bacillati</taxon>
        <taxon>Actinomycetota</taxon>
        <taxon>Actinomycetes</taxon>
        <taxon>Micrococcales</taxon>
        <taxon>Bogoriellaceae</taxon>
        <taxon>Georgenia</taxon>
    </lineage>
</organism>
<proteinExistence type="inferred from homology"/>
<evidence type="ECO:0000256" key="11">
    <source>
        <dbReference type="SAM" id="Phobius"/>
    </source>
</evidence>
<dbReference type="InterPro" id="IPR006182">
    <property type="entry name" value="FliF_N_dom"/>
</dbReference>
<dbReference type="PIRSF" id="PIRSF004862">
    <property type="entry name" value="FliF"/>
    <property type="match status" value="1"/>
</dbReference>
<name>A0A2Y9C4B3_9MICO</name>
<evidence type="ECO:0000256" key="9">
    <source>
        <dbReference type="PIRNR" id="PIRNR004862"/>
    </source>
</evidence>
<evidence type="ECO:0000256" key="1">
    <source>
        <dbReference type="ARBA" id="ARBA00004117"/>
    </source>
</evidence>
<dbReference type="EMBL" id="UETB01000002">
    <property type="protein sequence ID" value="SSA39313.1"/>
    <property type="molecule type" value="Genomic_DNA"/>
</dbReference>
<feature type="domain" description="Flagellar M-ring N-terminal" evidence="12">
    <location>
        <begin position="46"/>
        <end position="219"/>
    </location>
</feature>
<evidence type="ECO:0000256" key="3">
    <source>
        <dbReference type="ARBA" id="ARBA00007971"/>
    </source>
</evidence>
<gene>
    <name evidence="14" type="ORF">SAMN05216184_102233</name>
</gene>
<evidence type="ECO:0000256" key="6">
    <source>
        <dbReference type="ARBA" id="ARBA00022989"/>
    </source>
</evidence>
<evidence type="ECO:0000313" key="14">
    <source>
        <dbReference type="EMBL" id="SSA39313.1"/>
    </source>
</evidence>
<evidence type="ECO:0000259" key="12">
    <source>
        <dbReference type="Pfam" id="PF01514"/>
    </source>
</evidence>
<dbReference type="GO" id="GO:0005886">
    <property type="term" value="C:plasma membrane"/>
    <property type="evidence" value="ECO:0007669"/>
    <property type="project" value="UniProtKB-SubCell"/>
</dbReference>
<protein>
    <recommendedName>
        <fullName evidence="9">Flagellar M-ring protein</fullName>
    </recommendedName>
</protein>
<keyword evidence="6 11" id="KW-1133">Transmembrane helix</keyword>
<keyword evidence="5 11" id="KW-0812">Transmembrane</keyword>
<sequence length="519" mass="53346">MPAAVTGAFARLKERVGEFSLPQKTLALIGIAALVLGIVVATSWANRPTMSPLFSGLSGEDASAVVDQLTAAGVTYELTDGGATVLVPAESVYDQRIALAAEGLPTEEGGYSLLDDMGMTSSDFQQQVSYQRALEGELAKTVRALDGVSTATVHLALPEESVFTETAPEPTASVFVQAETGKTIDSGSVQAVVNLVSSAVAGMDPLNVSVIDAEGAVLTASPGGGGPDGATEYEERVAGQVQTMLNRVVGAGNAVVSVNAELGRDQTQRTSETFTPADGTPPLSESRSTEEYEGGGQAVGGVLGPDNIAVPNGGEAGTYTREDATTNNAVNKVTELTTVNPGGVTRQSVSVVVDSVAAAGITVEELEDIVAVAAGVDVARGDQVAVAQMAFDTSTADAAQQALDAQADAEAAAAAAAQRDALIRGGIIAVVLLVVLLAVLRRARRGRDREDIDLGELEVSQLPEPEPLEPDTSFLEPAPEVRAIEPDATEAARLGVVAMADEDPSAVADRLRQWMAVKQ</sequence>
<keyword evidence="14" id="KW-0966">Cell projection</keyword>
<accession>A0A2Y9C4B3</accession>
<reference evidence="14 15" key="1">
    <citation type="submission" date="2016-10" db="EMBL/GenBank/DDBJ databases">
        <authorList>
            <person name="Cai Z."/>
        </authorList>
    </citation>
    <scope>NUCLEOTIDE SEQUENCE [LARGE SCALE GENOMIC DNA]</scope>
    <source>
        <strain evidence="14 15">CGMCC 1.10826</strain>
    </source>
</reference>
<evidence type="ECO:0000256" key="2">
    <source>
        <dbReference type="ARBA" id="ARBA00004651"/>
    </source>
</evidence>
<dbReference type="GO" id="GO:0009431">
    <property type="term" value="C:bacterial-type flagellum basal body, MS ring"/>
    <property type="evidence" value="ECO:0007669"/>
    <property type="project" value="InterPro"/>
</dbReference>
<dbReference type="Pfam" id="PF01514">
    <property type="entry name" value="YscJ_FliF"/>
    <property type="match status" value="1"/>
</dbReference>
<dbReference type="InterPro" id="IPR043427">
    <property type="entry name" value="YscJ/FliF"/>
</dbReference>
<keyword evidence="4" id="KW-1003">Cell membrane</keyword>
<feature type="compositionally biased region" description="Gly residues" evidence="10">
    <location>
        <begin position="294"/>
        <end position="303"/>
    </location>
</feature>
<feature type="transmembrane region" description="Helical" evidence="11">
    <location>
        <begin position="421"/>
        <end position="440"/>
    </location>
</feature>
<feature type="region of interest" description="Disordered" evidence="10">
    <location>
        <begin position="261"/>
        <end position="305"/>
    </location>
</feature>
<feature type="transmembrane region" description="Helical" evidence="11">
    <location>
        <begin position="25"/>
        <end position="45"/>
    </location>
</feature>
<keyword evidence="8 9" id="KW-0975">Bacterial flagellum</keyword>
<comment type="function">
    <text evidence="9">The M ring may be actively involved in energy transduction.</text>
</comment>
<dbReference type="PANTHER" id="PTHR30046:SF0">
    <property type="entry name" value="FLAGELLAR M-RING PROTEIN"/>
    <property type="match status" value="1"/>
</dbReference>
<evidence type="ECO:0000313" key="15">
    <source>
        <dbReference type="Proteomes" id="UP000250222"/>
    </source>
</evidence>
<keyword evidence="14" id="KW-0969">Cilium</keyword>